<evidence type="ECO:0000256" key="1">
    <source>
        <dbReference type="SAM" id="MobiDB-lite"/>
    </source>
</evidence>
<feature type="region of interest" description="Disordered" evidence="1">
    <location>
        <begin position="394"/>
        <end position="506"/>
    </location>
</feature>
<sequence length="623" mass="67462">MVKVRLPDIRKNKLSTIIKSLEKRDAALQKFQRRDLFNAKSVKVVENTQIELYLPTLCGEKGKPTWNGSTHLDERKGAEGRAARNGGALAGPGKEEKKVAQEDVKARGQGKKFEKGAAGPNGRANLIGRKLPNKRPLLDNGLKTLRVNDPQNPFQVRSPDKKDGIGASKIEMVFKPTQQVVSGKQSERFSLTKTNMSLKSWNQNNPTENAYHWLSSGPGDLEQVQMIKAAAEVARTRERHLHDQQSTERFAVSLVKPSLPQVSTSPPHSHQLLEQLMRQRREDGEKPQAAARGSSLDELDSAAGGAFSRSQSESGSPIRIGAGLIEKNEGSQPNIVDGFMHHQRSYHHGEFSSFRDHSHIQGNISQHHARHGKGGGSFMEASFIVQNVGKDGTVSILSSPSGSPPKQPQGSLGIRGSSPIKCRSPKKGQNGVGGEGKPSPSFSSPSLPPVDSGRSGANAVAGPSPRPPTGVFMPHRSPGSHGNHGSVVAEDEQGGSPRALALDTSQQDLMDSMNWLSTKSAIASTRKKQQESLRKRYSVGGCDTSPTPPMRNKTPSPREIISSSRQREPAGHFVGQRTTRHGMIPERTSKAVLYPLHLSAKAPVFRERSIKGLSIAPSKSHAS</sequence>
<dbReference type="AlphaFoldDB" id="A0AAX4PLZ9"/>
<feature type="compositionally biased region" description="Basic and acidic residues" evidence="1">
    <location>
        <begin position="93"/>
        <end position="115"/>
    </location>
</feature>
<organism evidence="2 3">
    <name type="scientific">Chloropicon roscoffensis</name>
    <dbReference type="NCBI Taxonomy" id="1461544"/>
    <lineage>
        <taxon>Eukaryota</taxon>
        <taxon>Viridiplantae</taxon>
        <taxon>Chlorophyta</taxon>
        <taxon>Chloropicophyceae</taxon>
        <taxon>Chloropicales</taxon>
        <taxon>Chloropicaceae</taxon>
        <taxon>Chloropicon</taxon>
    </lineage>
</organism>
<feature type="region of interest" description="Disordered" evidence="1">
    <location>
        <begin position="521"/>
        <end position="586"/>
    </location>
</feature>
<feature type="region of interest" description="Disordered" evidence="1">
    <location>
        <begin position="280"/>
        <end position="317"/>
    </location>
</feature>
<proteinExistence type="predicted"/>
<name>A0AAX4PLZ9_9CHLO</name>
<protein>
    <submittedName>
        <fullName evidence="2">Uncharacterized protein</fullName>
    </submittedName>
</protein>
<gene>
    <name evidence="2" type="ORF">HKI87_17g84870</name>
</gene>
<evidence type="ECO:0000313" key="2">
    <source>
        <dbReference type="EMBL" id="WZN66916.1"/>
    </source>
</evidence>
<accession>A0AAX4PLZ9</accession>
<evidence type="ECO:0000313" key="3">
    <source>
        <dbReference type="Proteomes" id="UP001472866"/>
    </source>
</evidence>
<dbReference type="Proteomes" id="UP001472866">
    <property type="component" value="Chromosome 17"/>
</dbReference>
<reference evidence="2 3" key="1">
    <citation type="submission" date="2024-03" db="EMBL/GenBank/DDBJ databases">
        <title>Complete genome sequence of the green alga Chloropicon roscoffensis RCC1871.</title>
        <authorList>
            <person name="Lemieux C."/>
            <person name="Pombert J.-F."/>
            <person name="Otis C."/>
            <person name="Turmel M."/>
        </authorList>
    </citation>
    <scope>NUCLEOTIDE SEQUENCE [LARGE SCALE GENOMIC DNA]</scope>
    <source>
        <strain evidence="2 3">RCC1871</strain>
    </source>
</reference>
<feature type="compositionally biased region" description="Basic and acidic residues" evidence="1">
    <location>
        <begin position="71"/>
        <end position="82"/>
    </location>
</feature>
<dbReference type="EMBL" id="CP151517">
    <property type="protein sequence ID" value="WZN66916.1"/>
    <property type="molecule type" value="Genomic_DNA"/>
</dbReference>
<feature type="region of interest" description="Disordered" evidence="1">
    <location>
        <begin position="65"/>
        <end position="125"/>
    </location>
</feature>
<keyword evidence="3" id="KW-1185">Reference proteome</keyword>